<dbReference type="InterPro" id="IPR005325">
    <property type="entry name" value="DUF308_memb"/>
</dbReference>
<dbReference type="PANTHER" id="PTHR34989:SF1">
    <property type="entry name" value="PROTEIN HDED"/>
    <property type="match status" value="1"/>
</dbReference>
<feature type="transmembrane region" description="Helical" evidence="1">
    <location>
        <begin position="169"/>
        <end position="190"/>
    </location>
</feature>
<feature type="transmembrane region" description="Helical" evidence="1">
    <location>
        <begin position="80"/>
        <end position="103"/>
    </location>
</feature>
<protein>
    <submittedName>
        <fullName evidence="2">Uncharacterized membrane protein HdeD (DUF308 family)</fullName>
    </submittedName>
</protein>
<dbReference type="RefSeq" id="WP_183326976.1">
    <property type="nucleotide sequence ID" value="NZ_JACHHK010000001.1"/>
</dbReference>
<dbReference type="GO" id="GO:0005886">
    <property type="term" value="C:plasma membrane"/>
    <property type="evidence" value="ECO:0007669"/>
    <property type="project" value="TreeGrafter"/>
</dbReference>
<feature type="transmembrane region" description="Helical" evidence="1">
    <location>
        <begin position="30"/>
        <end position="47"/>
    </location>
</feature>
<dbReference type="Pfam" id="PF03729">
    <property type="entry name" value="DUF308"/>
    <property type="match status" value="2"/>
</dbReference>
<dbReference type="PANTHER" id="PTHR34989">
    <property type="entry name" value="PROTEIN HDED"/>
    <property type="match status" value="1"/>
</dbReference>
<accession>A0A7W8CVJ4</accession>
<organism evidence="2 3">
    <name type="scientific">Catenisphaera adipataccumulans</name>
    <dbReference type="NCBI Taxonomy" id="700500"/>
    <lineage>
        <taxon>Bacteria</taxon>
        <taxon>Bacillati</taxon>
        <taxon>Bacillota</taxon>
        <taxon>Erysipelotrichia</taxon>
        <taxon>Erysipelotrichales</taxon>
        <taxon>Erysipelotrichaceae</taxon>
        <taxon>Catenisphaera</taxon>
    </lineage>
</organism>
<feature type="transmembrane region" description="Helical" evidence="1">
    <location>
        <begin position="53"/>
        <end position="73"/>
    </location>
</feature>
<dbReference type="EMBL" id="JACHHK010000001">
    <property type="protein sequence ID" value="MBB5182370.1"/>
    <property type="molecule type" value="Genomic_DNA"/>
</dbReference>
<keyword evidence="1" id="KW-0472">Membrane</keyword>
<name>A0A7W8CVJ4_9FIRM</name>
<keyword evidence="3" id="KW-1185">Reference proteome</keyword>
<dbReference type="Proteomes" id="UP000539953">
    <property type="component" value="Unassembled WGS sequence"/>
</dbReference>
<evidence type="ECO:0000256" key="1">
    <source>
        <dbReference type="SAM" id="Phobius"/>
    </source>
</evidence>
<feature type="transmembrane region" description="Helical" evidence="1">
    <location>
        <begin position="109"/>
        <end position="126"/>
    </location>
</feature>
<evidence type="ECO:0000313" key="3">
    <source>
        <dbReference type="Proteomes" id="UP000539953"/>
    </source>
</evidence>
<keyword evidence="1" id="KW-0812">Transmembrane</keyword>
<gene>
    <name evidence="2" type="ORF">HNQ47_000373</name>
</gene>
<feature type="transmembrane region" description="Helical" evidence="1">
    <location>
        <begin position="138"/>
        <end position="163"/>
    </location>
</feature>
<comment type="caution">
    <text evidence="2">The sequence shown here is derived from an EMBL/GenBank/DDBJ whole genome shotgun (WGS) entry which is preliminary data.</text>
</comment>
<keyword evidence="1" id="KW-1133">Transmembrane helix</keyword>
<evidence type="ECO:0000313" key="2">
    <source>
        <dbReference type="EMBL" id="MBB5182370.1"/>
    </source>
</evidence>
<dbReference type="AlphaFoldDB" id="A0A7W8CVJ4"/>
<dbReference type="InterPro" id="IPR052712">
    <property type="entry name" value="Acid_resist_chaperone_HdeD"/>
</dbReference>
<sequence>MIMMFYDNDRNYQDEFRGFWNQNVKKYRRWALILGIVMIILSILCFTNPIRSMYVLEVIASIVMICIGIGGIATYSSTPVYFRFGGSLISSILNILLGIMLILSPAQEMMMTFAFIFGIEMMSFGIQELSVSHRLKFFGIADTGVHTFSGVMNIICAFILFFMPQVSIAISWIIAAYLLIGGISLLINGINAKTYEM</sequence>
<reference evidence="2 3" key="1">
    <citation type="submission" date="2020-08" db="EMBL/GenBank/DDBJ databases">
        <title>Genomic Encyclopedia of Type Strains, Phase IV (KMG-IV): sequencing the most valuable type-strain genomes for metagenomic binning, comparative biology and taxonomic classification.</title>
        <authorList>
            <person name="Goeker M."/>
        </authorList>
    </citation>
    <scope>NUCLEOTIDE SEQUENCE [LARGE SCALE GENOMIC DNA]</scope>
    <source>
        <strain evidence="2 3">DSM 25799</strain>
    </source>
</reference>
<proteinExistence type="predicted"/>